<comment type="caution">
    <text evidence="1">The sequence shown here is derived from an EMBL/GenBank/DDBJ whole genome shotgun (WGS) entry which is preliminary data.</text>
</comment>
<evidence type="ECO:0000313" key="1">
    <source>
        <dbReference type="EMBL" id="GAA0140624.1"/>
    </source>
</evidence>
<reference evidence="1 2" key="1">
    <citation type="submission" date="2024-01" db="EMBL/GenBank/DDBJ databases">
        <title>The complete chloroplast genome sequence of Lithospermum erythrorhizon: insights into the phylogenetic relationship among Boraginaceae species and the maternal lineages of purple gromwells.</title>
        <authorList>
            <person name="Okada T."/>
            <person name="Watanabe K."/>
        </authorList>
    </citation>
    <scope>NUCLEOTIDE SEQUENCE [LARGE SCALE GENOMIC DNA]</scope>
</reference>
<keyword evidence="2" id="KW-1185">Reference proteome</keyword>
<proteinExistence type="predicted"/>
<name>A0AAV3NMM8_LITER</name>
<sequence>MSGVHADLAIHRLYSDPSFRHVTQKKRNFSYEKNLSIPEEVEELVHANAIRELQFPEWIVNIVMSNRQRSSGKFEGDPGSVVVIPSAHKSREMLFEGYIGKVSRLHDK</sequence>
<gene>
    <name evidence="1" type="ORF">LIER_01933</name>
</gene>
<evidence type="ECO:0000313" key="2">
    <source>
        <dbReference type="Proteomes" id="UP001454036"/>
    </source>
</evidence>
<organism evidence="1 2">
    <name type="scientific">Lithospermum erythrorhizon</name>
    <name type="common">Purple gromwell</name>
    <name type="synonym">Lithospermum officinale var. erythrorhizon</name>
    <dbReference type="NCBI Taxonomy" id="34254"/>
    <lineage>
        <taxon>Eukaryota</taxon>
        <taxon>Viridiplantae</taxon>
        <taxon>Streptophyta</taxon>
        <taxon>Embryophyta</taxon>
        <taxon>Tracheophyta</taxon>
        <taxon>Spermatophyta</taxon>
        <taxon>Magnoliopsida</taxon>
        <taxon>eudicotyledons</taxon>
        <taxon>Gunneridae</taxon>
        <taxon>Pentapetalae</taxon>
        <taxon>asterids</taxon>
        <taxon>lamiids</taxon>
        <taxon>Boraginales</taxon>
        <taxon>Boraginaceae</taxon>
        <taxon>Boraginoideae</taxon>
        <taxon>Lithospermeae</taxon>
        <taxon>Lithospermum</taxon>
    </lineage>
</organism>
<accession>A0AAV3NMM8</accession>
<dbReference type="EMBL" id="BAABME010000199">
    <property type="protein sequence ID" value="GAA0140624.1"/>
    <property type="molecule type" value="Genomic_DNA"/>
</dbReference>
<dbReference type="AlphaFoldDB" id="A0AAV3NMM8"/>
<protein>
    <submittedName>
        <fullName evidence="1">Uncharacterized protein</fullName>
    </submittedName>
</protein>
<dbReference type="Proteomes" id="UP001454036">
    <property type="component" value="Unassembled WGS sequence"/>
</dbReference>